<dbReference type="InterPro" id="IPR045167">
    <property type="entry name" value="Hobbit"/>
</dbReference>
<keyword evidence="1" id="KW-0175">Coiled coil</keyword>
<feature type="coiled-coil region" evidence="1">
    <location>
        <begin position="1724"/>
        <end position="1789"/>
    </location>
</feature>
<feature type="region of interest" description="Disordered" evidence="2">
    <location>
        <begin position="1492"/>
        <end position="1532"/>
    </location>
</feature>
<evidence type="ECO:0000313" key="4">
    <source>
        <dbReference type="Ensembl" id="ENSSSCP00045047955.1"/>
    </source>
</evidence>
<accession>A0A8D1JRK7</accession>
<evidence type="ECO:0000256" key="1">
    <source>
        <dbReference type="SAM" id="Coils"/>
    </source>
</evidence>
<dbReference type="PANTHER" id="PTHR15678:SF6">
    <property type="entry name" value="BRIDGE-LIKE LIPID TRANSFER PROTEIN FAMILY MEMBER 2"/>
    <property type="match status" value="1"/>
</dbReference>
<name>A0A8D1JRK7_PIG</name>
<evidence type="ECO:0000313" key="5">
    <source>
        <dbReference type="Proteomes" id="UP000694728"/>
    </source>
</evidence>
<sequence length="2145" mass="242995">MPLFFSALLALLLVALIALFLGRWLVVRLATSWCQRKLKAELKIGSFFWIQNVSLKFQQHQQTVEIDSLRISSKLLSHDLPHYVALCFGEVRIRTDLQKVSGLFAPFSQNAGVHQKELSFSPSLLKIFCQLFSIHIDSVNIMVLKVATSESLWHIQIRDCSFLLDSDGKRLKCGVSLSQINSKVLKSGQLEDTCLAELSLALELCLEVGISSWQLKAITVDVWTLHAELHEGLFHSQLLRQGPGLAPKPVPGSEVTENLAEPTLPGLYLLQQLPDQVKVKMEITSVVLSMNSQKRHLNWTLKLLHFLYHRDEDQLPLRSFTANSDLAQMSTELLLKDGLLLSQSRQRIVCLNSLKASVQVTTIDLSASLVLNTCIIHYRHQEFSHWLHMLTPEAQESSSSVLKQRKKRTFPQILAPIIFSTSISNVNVSIQLGDTPPFALGFNSISLDYQHLRPQSIHQRGVLTVDHLCWRVGSDSHIQRAPHPPNMHVWGEALVLDSFTLQGSYNQPLGLSSTQSDTLFLDCTIRGLQVETSDTCAQCLSRILSLMGPQSGQSAVPRESSFGDLVSLLWKVDLKVEDMNLFTLSSLVGASEIRLDTLTVLGSAETSTVGIQGLVLALVKSVTEKMQPCCKAPDIPTPVLSLSMLSITYHSSIRALEVQCGAGLTLLWSPPDHMYLYQHVLATLQCRDLLRATLFPETVPLLALETPGTASEPEGCPPESSPPKRLLNLTLEVSTAKLTAFVAENKFITLAAESVSLSRHGGSLQAYCPELAAGFDGNSIFNFKEVEVQLLPELEEMILHRNPFPVLQTLRNRVWFLSLGSVSVEFPYQYDFSRTLDEAVGVQKWLKGLHRGTHAQASPSPAPLPPDLLLKVQHFSWVFLDDIFEVKLRDNYELMKDESKESAKRLQLLDAKVAALRKQHGELLPARKIEELYASLEHKNIEIYIQRSRRLYGNTPMRRALLTWSLAGLELVALADASFHGPERVVEQVRELDPGSPFPAEGMDLVIQWCRMLKCSVKTFLVRIRDYPRYLFEIRDWRLMGRLVGTEQSGQPCSRRRQILHLGLPWGDVAVERNMPPLKFYHDFHSEIFQYTVVWGPCWDPAWTLIGQSVDLLTKPSADPSPPLPWWDKSRLLFHGDWHMDIEQANLHQLATEDPYNTTENMHWEWNHLSFHWKPGQFVFKGDLDVNVRTASKYDDCCFLHLPDLCMTLDLQWLCHGNPHDHHGVTLRAPEFLPEVPLGQLHDSYRAFRSENLNLSIKMDLTRHSGTISQPRILLYSSTLRWMQNFWATWTSVTRPICRGKLFNNLKPSKKKLGQHYKQLSYTALFPQLQVHYWASFAQQRGIQIECSQGHVFTRGTQRLIPQAGTVMRRLISDWSVTQMVSDLSQVTVYLMASPTEENADHCLDPLVTKTHLLSLSSLTYQRHSNRTAEEELSTRVGDPAFHTHQLHLVDLRASWTTTNRDIAFGLYDGYKKAAVLKRNLSTEALKGLKIDPQMPAKKPKQNAGTSAPAPPPVSTPSFSGQPDKGSSGGKLGEMGLYRVRFKYVCGLGQDEARSSQARGLIGVKNIEEHRQRSLDSVQELMESGQAVGGMVTTTTDWNQPAEAQQAQQVQRIISRCNCRMYYISYSHDIDPELATQIKPPEVHENQEKEDLLKKQEGAVDTFTLIHHELEISTNPAQYAMILDIVNNLLLHVEPKRKEHSEKKQRVRFQLEISSNPEEQRSSILHLQEAVRQHVAQIRQLEKQMYSIMKSLQDDSKNENLLDLNQKLQLQLNQEKANLQLESEELNILIRCFKDFQLQQANKMELRKQQEDVSVVRRTEFYFAQARWRLTEEDGQLGIAELELQRFLYSKVNKSDDTAEHLLELGWFTMNNLLPNAVYKVVLRPQSSCQSGRQLALRLFSKVRPPVGGISVKEHFEVNVVPLTIQLTHQFFHRIMGFFFPGRSVEDDEVGDEEDKSKLVTTGIPVVKPRQLIATDDAAPLGPGKGVAQGLNRSSGVRRSFRKAPEHPVDDIDKMKERAAMNNSFIYIKIPQVPLCVSYKGEKNSVDWGDLKLVLPCLEYHNNTWTWLDFAMAVKRDSRKALVAQVIKEKLRLKPATGAEVRGKLETKSDLNMQQQEEEEKARLLIGLSVGNKNPGKKSIFGRRK</sequence>
<proteinExistence type="predicted"/>
<dbReference type="PANTHER" id="PTHR15678">
    <property type="entry name" value="ANTIGEN MLAA-22-RELATED"/>
    <property type="match status" value="1"/>
</dbReference>
<dbReference type="InterPro" id="IPR019441">
    <property type="entry name" value="FMP27/BLTP2/Hobbit_GFWDK_RBG"/>
</dbReference>
<dbReference type="SMART" id="SM01214">
    <property type="entry name" value="Fmp27_GFWDK"/>
    <property type="match status" value="1"/>
</dbReference>
<reference evidence="4" key="1">
    <citation type="submission" date="2025-08" db="UniProtKB">
        <authorList>
            <consortium name="Ensembl"/>
        </authorList>
    </citation>
    <scope>IDENTIFICATION</scope>
</reference>
<feature type="domain" description="FMP27/BLTP2/Hobbit GFWDK motif-containing RBG unit" evidence="3">
    <location>
        <begin position="1026"/>
        <end position="1158"/>
    </location>
</feature>
<protein>
    <recommendedName>
        <fullName evidence="3">FMP27/BLTP2/Hobbit GFWDK motif-containing RBG unit domain-containing protein</fullName>
    </recommendedName>
</protein>
<dbReference type="Pfam" id="PF10344">
    <property type="entry name" value="Hobbit"/>
    <property type="match status" value="2"/>
</dbReference>
<dbReference type="Proteomes" id="UP000694728">
    <property type="component" value="Unplaced"/>
</dbReference>
<dbReference type="Ensembl" id="ENSSSCT00045067518.1">
    <property type="protein sequence ID" value="ENSSSCP00045047955.1"/>
    <property type="gene ID" value="ENSSSCG00045038748.1"/>
</dbReference>
<evidence type="ECO:0000259" key="3">
    <source>
        <dbReference type="SMART" id="SM01214"/>
    </source>
</evidence>
<organism evidence="4 5">
    <name type="scientific">Sus scrofa</name>
    <name type="common">Pig</name>
    <dbReference type="NCBI Taxonomy" id="9823"/>
    <lineage>
        <taxon>Eukaryota</taxon>
        <taxon>Metazoa</taxon>
        <taxon>Chordata</taxon>
        <taxon>Craniata</taxon>
        <taxon>Vertebrata</taxon>
        <taxon>Euteleostomi</taxon>
        <taxon>Mammalia</taxon>
        <taxon>Eutheria</taxon>
        <taxon>Laurasiatheria</taxon>
        <taxon>Artiodactyla</taxon>
        <taxon>Suina</taxon>
        <taxon>Suidae</taxon>
        <taxon>Sus</taxon>
    </lineage>
</organism>
<evidence type="ECO:0000256" key="2">
    <source>
        <dbReference type="SAM" id="MobiDB-lite"/>
    </source>
</evidence>